<dbReference type="InterPro" id="IPR013562">
    <property type="entry name" value="TmcA/NAT10_N"/>
</dbReference>
<protein>
    <submittedName>
        <fullName evidence="7">tRNA(Met)-cytidine N(4)-acetyltransferase</fullName>
    </submittedName>
</protein>
<dbReference type="Pfam" id="PF08351">
    <property type="entry name" value="TmcA_N"/>
    <property type="match status" value="1"/>
</dbReference>
<organism evidence="7 8">
    <name type="scientific">Alteromonas macleodii</name>
    <name type="common">Pseudoalteromonas macleodii</name>
    <dbReference type="NCBI Taxonomy" id="28108"/>
    <lineage>
        <taxon>Bacteria</taxon>
        <taxon>Pseudomonadati</taxon>
        <taxon>Pseudomonadota</taxon>
        <taxon>Gammaproteobacteria</taxon>
        <taxon>Alteromonadales</taxon>
        <taxon>Alteromonadaceae</taxon>
        <taxon>Alteromonas/Salinimonas group</taxon>
        <taxon>Alteromonas</taxon>
    </lineage>
</organism>
<evidence type="ECO:0000313" key="7">
    <source>
        <dbReference type="EMBL" id="CAB9493121.1"/>
    </source>
</evidence>
<dbReference type="SUPFAM" id="SSF55729">
    <property type="entry name" value="Acyl-CoA N-acyltransferases (Nat)"/>
    <property type="match status" value="1"/>
</dbReference>
<keyword evidence="4" id="KW-0067">ATP-binding</keyword>
<dbReference type="PANTHER" id="PTHR10925:SF5">
    <property type="entry name" value="RNA CYTIDINE ACETYLTRANSFERASE"/>
    <property type="match status" value="1"/>
</dbReference>
<dbReference type="AlphaFoldDB" id="A0A6T9Y342"/>
<dbReference type="InterPro" id="IPR016181">
    <property type="entry name" value="Acyl_CoA_acyltransferase"/>
</dbReference>
<evidence type="ECO:0000256" key="3">
    <source>
        <dbReference type="ARBA" id="ARBA00022741"/>
    </source>
</evidence>
<evidence type="ECO:0000256" key="1">
    <source>
        <dbReference type="ARBA" id="ARBA00022679"/>
    </source>
</evidence>
<reference evidence="7 8" key="1">
    <citation type="submission" date="2020-06" db="EMBL/GenBank/DDBJ databases">
        <authorList>
            <person name="Duchaud E."/>
        </authorList>
    </citation>
    <scope>NUCLEOTIDE SEQUENCE [LARGE SCALE GENOMIC DNA]</scope>
    <source>
        <strain evidence="7">Alteromonas fortis</strain>
    </source>
</reference>
<dbReference type="GO" id="GO:1904812">
    <property type="term" value="P:rRNA acetylation involved in maturation of SSU-rRNA"/>
    <property type="evidence" value="ECO:0007669"/>
    <property type="project" value="TreeGrafter"/>
</dbReference>
<keyword evidence="2" id="KW-0819">tRNA processing</keyword>
<keyword evidence="1 7" id="KW-0808">Transferase</keyword>
<dbReference type="InterPro" id="IPR032672">
    <property type="entry name" value="TmcA/NAT10/Kre33"/>
</dbReference>
<dbReference type="Pfam" id="PF05127">
    <property type="entry name" value="NAT10_TcmA_helicase"/>
    <property type="match status" value="1"/>
</dbReference>
<dbReference type="Proteomes" id="UP000509458">
    <property type="component" value="Chromosome"/>
</dbReference>
<sequence length="757" mass="84028">MALNQLREWLLAPYSKNNCENSSHLSDINYLVHRRMLVISGNDTFCEAALSIIQTSADETEFLSLATFTSTELKGKKRKKVLGSEYDIATLDCRDSFKPGDAMAVAGIVKHQGCLVLICPELEQWSSNASVSFLSEGFTLTHSRYLARFIKCLRANTGIAILTESTARLPGLATYRVEKRSLENAYRGSLFRSKEQECAYGQLYQSYSLNKLNALVTAPRGRGKSSLLGIFIDSLVRKGKNVLLTSEQHENVANVMSQLHQFDVTNKTDYQFHHTDSINKEQRSVDARRACLGSVKWVPPDSELLHTQNSKNNTTFDLVVVDEAASMPLPVVNRIIATNPQWILSTTLQGYEGSGNGFIHKLIPNLPNGSIHLTLSTPLRWFENDPIEAFFKSTCLFESKTANDNVTNIESEDSVELIEKCNFCLRSFENVNESTLQQIMSLLALAHYQTTPDDFMRLLDSPDVMVATLKLGTLVVAAAIINIEGGIKLTHVSTGIASGRRRPKGHLAAQRLTLLSTDPKAATHKYWRVNRIAVHPKLQGRGVGSYVVNKVVDEAREQLIDATCTSYGTTLKLDNFWTQNGFDIVDYGRKPNKASGETSALALLPLSPKTTELVTNLKSLKASFDGANVNELSKTVLDIYVTKLAQFIQGYRTLDDVWPILHKMSKEAQSVSQIETQSLARDCSNMPRIAGDTQETLALLINVINKKSYLTALFSHSNIDIKRIKGVLSNNGTIVNGLKETTSIIRTELCAAFDQFQ</sequence>
<dbReference type="InterPro" id="IPR007807">
    <property type="entry name" value="TcmA/NAT10_helicase"/>
</dbReference>
<dbReference type="GO" id="GO:0000049">
    <property type="term" value="F:tRNA binding"/>
    <property type="evidence" value="ECO:0007669"/>
    <property type="project" value="TreeGrafter"/>
</dbReference>
<dbReference type="EMBL" id="LR812090">
    <property type="protein sequence ID" value="CAB9493121.1"/>
    <property type="molecule type" value="Genomic_DNA"/>
</dbReference>
<dbReference type="Pfam" id="PF13718">
    <property type="entry name" value="GNAT_acetyltr_2"/>
    <property type="match status" value="1"/>
</dbReference>
<dbReference type="PANTHER" id="PTHR10925">
    <property type="entry name" value="N-ACETYLTRANSFERASE 10"/>
    <property type="match status" value="1"/>
</dbReference>
<dbReference type="InterPro" id="IPR000182">
    <property type="entry name" value="GNAT_dom"/>
</dbReference>
<name>A0A6T9Y342_ALTMA</name>
<dbReference type="SUPFAM" id="SSF52540">
    <property type="entry name" value="P-loop containing nucleoside triphosphate hydrolases"/>
    <property type="match status" value="1"/>
</dbReference>
<feature type="domain" description="N-acetyltransferase" evidence="6">
    <location>
        <begin position="426"/>
        <end position="607"/>
    </location>
</feature>
<evidence type="ECO:0000256" key="4">
    <source>
        <dbReference type="ARBA" id="ARBA00022840"/>
    </source>
</evidence>
<evidence type="ECO:0000313" key="8">
    <source>
        <dbReference type="Proteomes" id="UP000509458"/>
    </source>
</evidence>
<dbReference type="GO" id="GO:1990883">
    <property type="term" value="F:18S rRNA cytidine N-acetyltransferase activity"/>
    <property type="evidence" value="ECO:0007669"/>
    <property type="project" value="TreeGrafter"/>
</dbReference>
<proteinExistence type="predicted"/>
<dbReference type="Gene3D" id="3.40.50.300">
    <property type="entry name" value="P-loop containing nucleotide triphosphate hydrolases"/>
    <property type="match status" value="1"/>
</dbReference>
<dbReference type="InterPro" id="IPR027417">
    <property type="entry name" value="P-loop_NTPase"/>
</dbReference>
<dbReference type="GO" id="GO:0008033">
    <property type="term" value="P:tRNA processing"/>
    <property type="evidence" value="ECO:0007669"/>
    <property type="project" value="UniProtKB-KW"/>
</dbReference>
<evidence type="ECO:0000259" key="6">
    <source>
        <dbReference type="PROSITE" id="PS51186"/>
    </source>
</evidence>
<keyword evidence="3" id="KW-0547">Nucleotide-binding</keyword>
<dbReference type="GO" id="GO:0005524">
    <property type="term" value="F:ATP binding"/>
    <property type="evidence" value="ECO:0007669"/>
    <property type="project" value="UniProtKB-KW"/>
</dbReference>
<keyword evidence="5" id="KW-0012">Acyltransferase</keyword>
<dbReference type="RefSeq" id="WP_179982706.1">
    <property type="nucleotide sequence ID" value="NZ_LR812090.1"/>
</dbReference>
<gene>
    <name evidence="7" type="ORF">ALFOR1_30012</name>
</gene>
<dbReference type="Gene3D" id="3.40.630.30">
    <property type="match status" value="1"/>
</dbReference>
<evidence type="ECO:0000256" key="5">
    <source>
        <dbReference type="ARBA" id="ARBA00023315"/>
    </source>
</evidence>
<evidence type="ECO:0000256" key="2">
    <source>
        <dbReference type="ARBA" id="ARBA00022694"/>
    </source>
</evidence>
<dbReference type="CDD" id="cd04301">
    <property type="entry name" value="NAT_SF"/>
    <property type="match status" value="1"/>
</dbReference>
<dbReference type="PROSITE" id="PS51186">
    <property type="entry name" value="GNAT"/>
    <property type="match status" value="1"/>
</dbReference>
<dbReference type="Gene3D" id="3.40.50.11040">
    <property type="match status" value="1"/>
</dbReference>
<accession>A0A6T9Y342</accession>